<keyword evidence="3" id="KW-1185">Reference proteome</keyword>
<dbReference type="InterPro" id="IPR011330">
    <property type="entry name" value="Glyco_hydro/deAcase_b/a-brl"/>
</dbReference>
<gene>
    <name evidence="2" type="ORF">DQG23_08335</name>
</gene>
<dbReference type="InterPro" id="IPR006837">
    <property type="entry name" value="Divergent_DAC"/>
</dbReference>
<dbReference type="Proteomes" id="UP000250369">
    <property type="component" value="Unassembled WGS sequence"/>
</dbReference>
<dbReference type="PANTHER" id="PTHR30105:SF2">
    <property type="entry name" value="DIVERGENT POLYSACCHARIDE DEACETYLASE SUPERFAMILY"/>
    <property type="match status" value="1"/>
</dbReference>
<dbReference type="GO" id="GO:0005975">
    <property type="term" value="P:carbohydrate metabolic process"/>
    <property type="evidence" value="ECO:0007669"/>
    <property type="project" value="InterPro"/>
</dbReference>
<accession>A0A329MQI2</accession>
<feature type="chain" id="PRO_5039113362" evidence="1">
    <location>
        <begin position="20"/>
        <end position="277"/>
    </location>
</feature>
<reference evidence="2 3" key="1">
    <citation type="journal article" date="2009" name="Int. J. Syst. Evol. Microbiol.">
        <title>Paenibacillus contaminans sp. nov., isolated from a contaminated laboratory plate.</title>
        <authorList>
            <person name="Chou J.H."/>
            <person name="Lee J.H."/>
            <person name="Lin M.C."/>
            <person name="Chang P.S."/>
            <person name="Arun A.B."/>
            <person name="Young C.C."/>
            <person name="Chen W.M."/>
        </authorList>
    </citation>
    <scope>NUCLEOTIDE SEQUENCE [LARGE SCALE GENOMIC DNA]</scope>
    <source>
        <strain evidence="2 3">CKOBP-6</strain>
    </source>
</reference>
<dbReference type="Pfam" id="PF04748">
    <property type="entry name" value="Polysacc_deac_2"/>
    <property type="match status" value="1"/>
</dbReference>
<proteinExistence type="predicted"/>
<dbReference type="Gene3D" id="3.20.20.370">
    <property type="entry name" value="Glycoside hydrolase/deacetylase"/>
    <property type="match status" value="1"/>
</dbReference>
<organism evidence="2 3">
    <name type="scientific">Paenibacillus contaminans</name>
    <dbReference type="NCBI Taxonomy" id="450362"/>
    <lineage>
        <taxon>Bacteria</taxon>
        <taxon>Bacillati</taxon>
        <taxon>Bacillota</taxon>
        <taxon>Bacilli</taxon>
        <taxon>Bacillales</taxon>
        <taxon>Paenibacillaceae</taxon>
        <taxon>Paenibacillus</taxon>
    </lineage>
</organism>
<dbReference type="EMBL" id="QMFB01000003">
    <property type="protein sequence ID" value="RAV22034.1"/>
    <property type="molecule type" value="Genomic_DNA"/>
</dbReference>
<dbReference type="OrthoDB" id="9784811at2"/>
<dbReference type="CDD" id="cd10936">
    <property type="entry name" value="CE4_DAC2"/>
    <property type="match status" value="1"/>
</dbReference>
<feature type="signal peptide" evidence="1">
    <location>
        <begin position="1"/>
        <end position="19"/>
    </location>
</feature>
<dbReference type="SUPFAM" id="SSF88713">
    <property type="entry name" value="Glycoside hydrolase/deacetylase"/>
    <property type="match status" value="1"/>
</dbReference>
<protein>
    <submittedName>
        <fullName evidence="2">Divergent polysaccharide deacetylase family protein</fullName>
    </submittedName>
</protein>
<dbReference type="PANTHER" id="PTHR30105">
    <property type="entry name" value="UNCHARACTERIZED YIBQ-RELATED"/>
    <property type="match status" value="1"/>
</dbReference>
<keyword evidence="1" id="KW-0732">Signal</keyword>
<dbReference type="RefSeq" id="WP_113030344.1">
    <property type="nucleotide sequence ID" value="NZ_QMFB01000003.1"/>
</dbReference>
<dbReference type="AlphaFoldDB" id="A0A329MQI2"/>
<evidence type="ECO:0000313" key="3">
    <source>
        <dbReference type="Proteomes" id="UP000250369"/>
    </source>
</evidence>
<name>A0A329MQI2_9BACL</name>
<comment type="caution">
    <text evidence="2">The sequence shown here is derived from an EMBL/GenBank/DDBJ whole genome shotgun (WGS) entry which is preliminary data.</text>
</comment>
<evidence type="ECO:0000256" key="1">
    <source>
        <dbReference type="SAM" id="SignalP"/>
    </source>
</evidence>
<evidence type="ECO:0000313" key="2">
    <source>
        <dbReference type="EMBL" id="RAV22034.1"/>
    </source>
</evidence>
<sequence>MAACLRIVRMLMAAGLIFAGVNGNGMFAAASADPIHSNGGSSEPAAKPAKRGVIVIDDFGSDMKGTKEMMELPFHVTVAVMPFLPTSKRDAEWAHKVGHEVIVHMPMEPLKGRKSWLGPGAIMTSMSDEEIRKRVNEAIDAVPFAVGMNNHMGSKATGDERVMTIVLEVCRERGLFFLDSKTNYRSVVPVLAAKMGVKTVDNHMFFDDIATQAHISKQVRLFQKHLRENDLTVAIGHVGDSGKQTAAVLLRHYPDLAKEAQFVPLANVATVHAKNGN</sequence>